<evidence type="ECO:0000256" key="11">
    <source>
        <dbReference type="ARBA" id="ARBA00022840"/>
    </source>
</evidence>
<proteinExistence type="inferred from homology"/>
<evidence type="ECO:0000256" key="5">
    <source>
        <dbReference type="ARBA" id="ARBA00012088"/>
    </source>
</evidence>
<dbReference type="GO" id="GO:0006423">
    <property type="term" value="P:cysteinyl-tRNA aminoacylation"/>
    <property type="evidence" value="ECO:0007669"/>
    <property type="project" value="TreeGrafter"/>
</dbReference>
<dbReference type="InterPro" id="IPR014729">
    <property type="entry name" value="Rossmann-like_a/b/a_fold"/>
</dbReference>
<dbReference type="GO" id="GO:0005829">
    <property type="term" value="C:cytosol"/>
    <property type="evidence" value="ECO:0007669"/>
    <property type="project" value="TreeGrafter"/>
</dbReference>
<dbReference type="InterPro" id="IPR032678">
    <property type="entry name" value="tRNA-synt_1_cat_dom"/>
</dbReference>
<evidence type="ECO:0000256" key="10">
    <source>
        <dbReference type="ARBA" id="ARBA00022833"/>
    </source>
</evidence>
<name>A0AAN0KC73_9ACTN</name>
<comment type="cofactor">
    <cofactor evidence="1">
        <name>Zn(2+)</name>
        <dbReference type="ChEBI" id="CHEBI:29105"/>
    </cofactor>
</comment>
<dbReference type="Gene3D" id="1.20.120.640">
    <property type="entry name" value="Anticodon-binding domain of a subclass of class I aminoacyl-tRNA synthetases"/>
    <property type="match status" value="1"/>
</dbReference>
<dbReference type="GO" id="GO:0004817">
    <property type="term" value="F:cysteine-tRNA ligase activity"/>
    <property type="evidence" value="ECO:0007669"/>
    <property type="project" value="TreeGrafter"/>
</dbReference>
<evidence type="ECO:0000256" key="1">
    <source>
        <dbReference type="ARBA" id="ARBA00001947"/>
    </source>
</evidence>
<evidence type="ECO:0000256" key="4">
    <source>
        <dbReference type="ARBA" id="ARBA00011245"/>
    </source>
</evidence>
<protein>
    <recommendedName>
        <fullName evidence="6">L-cysteine:1D-myo-inositol 2-amino-2-deoxy-alpha-D-glucopyranoside ligase</fullName>
        <ecNumber evidence="5">6.3.1.13</ecNumber>
    </recommendedName>
    <alternativeName>
        <fullName evidence="12">Mycothiol ligase</fullName>
    </alternativeName>
</protein>
<keyword evidence="9" id="KW-0547">Nucleotide-binding</keyword>
<gene>
    <name evidence="15" type="primary">mshC</name>
    <name evidence="15" type="ORF">brsh051_03350</name>
</gene>
<dbReference type="AlphaFoldDB" id="A0AAN0KC73"/>
<keyword evidence="8" id="KW-0479">Metal-binding</keyword>
<dbReference type="PANTHER" id="PTHR10890:SF3">
    <property type="entry name" value="CYSTEINE--TRNA LIGASE, CYTOPLASMIC"/>
    <property type="match status" value="1"/>
</dbReference>
<accession>A0AAN0KC73</accession>
<feature type="domain" description="tRNA synthetases class I catalytic" evidence="14">
    <location>
        <begin position="42"/>
        <end position="342"/>
    </location>
</feature>
<evidence type="ECO:0000313" key="15">
    <source>
        <dbReference type="EMBL" id="BEH01054.1"/>
    </source>
</evidence>
<keyword evidence="7 15" id="KW-0436">Ligase</keyword>
<dbReference type="InterPro" id="IPR017812">
    <property type="entry name" value="Mycothiol_ligase_MshC"/>
</dbReference>
<evidence type="ECO:0000259" key="14">
    <source>
        <dbReference type="Pfam" id="PF01406"/>
    </source>
</evidence>
<keyword evidence="10" id="KW-0862">Zinc</keyword>
<dbReference type="RefSeq" id="WP_286266968.1">
    <property type="nucleotide sequence ID" value="NZ_AP028056.1"/>
</dbReference>
<dbReference type="GO" id="GO:0035446">
    <property type="term" value="F:cysteine-glucosaminylinositol ligase activity"/>
    <property type="evidence" value="ECO:0007669"/>
    <property type="project" value="UniProtKB-EC"/>
</dbReference>
<evidence type="ECO:0000256" key="7">
    <source>
        <dbReference type="ARBA" id="ARBA00022598"/>
    </source>
</evidence>
<evidence type="ECO:0000256" key="3">
    <source>
        <dbReference type="ARBA" id="ARBA00007723"/>
    </source>
</evidence>
<sequence>MHAWPAARVPNLPRNTNPEIDDRVRVWDTESRALKAVGPQTGSAGLYVCGITPYDATHLGHAFTYLTFDLLQRAWRDLGLDVTYVQNITDVDDPLLERAEETGEDWRELAASQVELFRTDMRSLRVLPPDHYVAATEALDLVIGTVQELDAKQFAYRVADEQYPDWYFRSDAVEGFGQISHLTRAEQLAEFAEKGGDPDRAGKVDALDSLVWLLKRDGEPSWPSALGQGRPGWHVECTAIAQHYLGSDFSVQGGGRDLAFPHHEMCAAVGRAVTGERFAQAYVHVGMVALNGEKMSKSLGNLELVSRLRAGGVAAPVIRLALLAHHYRNDWEWFPTDIERAQRRADAWVAAFRAPAGTPAGPVIDDLRRAMRGDLNSPRALAAVDEWTAAALAGDGTDSQAPTQVAEAVDALLGVSFD</sequence>
<evidence type="ECO:0000256" key="13">
    <source>
        <dbReference type="ARBA" id="ARBA00048350"/>
    </source>
</evidence>
<keyword evidence="11" id="KW-0067">ATP-binding</keyword>
<dbReference type="EMBL" id="AP028056">
    <property type="protein sequence ID" value="BEH01054.1"/>
    <property type="molecule type" value="Genomic_DNA"/>
</dbReference>
<dbReference type="KEGG" id="broo:brsh051_03350"/>
<dbReference type="Gene3D" id="3.40.50.620">
    <property type="entry name" value="HUPs"/>
    <property type="match status" value="1"/>
</dbReference>
<dbReference type="SUPFAM" id="SSF52374">
    <property type="entry name" value="Nucleotidylyl transferase"/>
    <property type="match status" value="1"/>
</dbReference>
<comment type="catalytic activity">
    <reaction evidence="13">
        <text>1D-myo-inositol 2-amino-2-deoxy-alpha-D-glucopyranoside + L-cysteine + ATP = 1D-myo-inositol 2-(L-cysteinylamino)-2-deoxy-alpha-D-glucopyranoside + AMP + diphosphate + H(+)</text>
        <dbReference type="Rhea" id="RHEA:26176"/>
        <dbReference type="ChEBI" id="CHEBI:15378"/>
        <dbReference type="ChEBI" id="CHEBI:30616"/>
        <dbReference type="ChEBI" id="CHEBI:33019"/>
        <dbReference type="ChEBI" id="CHEBI:35235"/>
        <dbReference type="ChEBI" id="CHEBI:58886"/>
        <dbReference type="ChEBI" id="CHEBI:58887"/>
        <dbReference type="ChEBI" id="CHEBI:456215"/>
        <dbReference type="EC" id="6.3.1.13"/>
    </reaction>
</comment>
<comment type="similarity">
    <text evidence="3">Belongs to the class-I aminoacyl-tRNA synthetase family. MshC subfamily.</text>
</comment>
<dbReference type="GO" id="GO:0046872">
    <property type="term" value="F:metal ion binding"/>
    <property type="evidence" value="ECO:0007669"/>
    <property type="project" value="UniProtKB-KW"/>
</dbReference>
<dbReference type="GO" id="GO:0005524">
    <property type="term" value="F:ATP binding"/>
    <property type="evidence" value="ECO:0007669"/>
    <property type="project" value="UniProtKB-KW"/>
</dbReference>
<evidence type="ECO:0000256" key="12">
    <source>
        <dbReference type="ARBA" id="ARBA00033376"/>
    </source>
</evidence>
<dbReference type="PANTHER" id="PTHR10890">
    <property type="entry name" value="CYSTEINYL-TRNA SYNTHETASE"/>
    <property type="match status" value="1"/>
</dbReference>
<evidence type="ECO:0000256" key="2">
    <source>
        <dbReference type="ARBA" id="ARBA00003679"/>
    </source>
</evidence>
<dbReference type="EC" id="6.3.1.13" evidence="5"/>
<evidence type="ECO:0000256" key="9">
    <source>
        <dbReference type="ARBA" id="ARBA00022741"/>
    </source>
</evidence>
<dbReference type="NCBIfam" id="TIGR03447">
    <property type="entry name" value="mycothiol_MshC"/>
    <property type="match status" value="1"/>
</dbReference>
<dbReference type="Pfam" id="PF01406">
    <property type="entry name" value="tRNA-synt_1e"/>
    <property type="match status" value="1"/>
</dbReference>
<evidence type="ECO:0000313" key="16">
    <source>
        <dbReference type="Proteomes" id="UP001431656"/>
    </source>
</evidence>
<reference evidence="15" key="1">
    <citation type="journal article" date="2024" name="Int. J. Syst. Evol. Microbiol.">
        <title>Brooklawnia propionicigenes sp. nov., a facultatively anaerobic, propionate-producing bacterium isolated from a methanogenic reactor treating waste from cattle farms.</title>
        <authorList>
            <person name="Akita Y."/>
            <person name="Ueki A."/>
            <person name="Tonouchi A."/>
            <person name="Sugawara Y."/>
            <person name="Honma S."/>
            <person name="Kaku N."/>
            <person name="Ueki K."/>
        </authorList>
    </citation>
    <scope>NUCLEOTIDE SEQUENCE</scope>
    <source>
        <strain evidence="15">SH051</strain>
    </source>
</reference>
<dbReference type="InterPro" id="IPR024909">
    <property type="entry name" value="Cys-tRNA/MSH_ligase"/>
</dbReference>
<dbReference type="PRINTS" id="PR00983">
    <property type="entry name" value="TRNASYNTHCYS"/>
</dbReference>
<keyword evidence="16" id="KW-1185">Reference proteome</keyword>
<evidence type="ECO:0000256" key="6">
    <source>
        <dbReference type="ARBA" id="ARBA00020068"/>
    </source>
</evidence>
<comment type="subunit">
    <text evidence="4">Monomer.</text>
</comment>
<evidence type="ECO:0000256" key="8">
    <source>
        <dbReference type="ARBA" id="ARBA00022723"/>
    </source>
</evidence>
<comment type="function">
    <text evidence="2">Catalyzes the ATP-dependent condensation of GlcN-Ins and L-cysteine to form L-Cys-GlcN-Ins.</text>
</comment>
<dbReference type="Proteomes" id="UP001431656">
    <property type="component" value="Chromosome"/>
</dbReference>
<dbReference type="GO" id="GO:0010125">
    <property type="term" value="P:mycothiol biosynthetic process"/>
    <property type="evidence" value="ECO:0007669"/>
    <property type="project" value="InterPro"/>
</dbReference>
<organism evidence="15 16">
    <name type="scientific">Brooklawnia propionicigenes</name>
    <dbReference type="NCBI Taxonomy" id="3041175"/>
    <lineage>
        <taxon>Bacteria</taxon>
        <taxon>Bacillati</taxon>
        <taxon>Actinomycetota</taxon>
        <taxon>Actinomycetes</taxon>
        <taxon>Propionibacteriales</taxon>
        <taxon>Propionibacteriaceae</taxon>
        <taxon>Brooklawnia</taxon>
    </lineage>
</organism>